<organism evidence="1 2">
    <name type="scientific">Flavobacterium piscis</name>
    <dbReference type="NCBI Taxonomy" id="1114874"/>
    <lineage>
        <taxon>Bacteria</taxon>
        <taxon>Pseudomonadati</taxon>
        <taxon>Bacteroidota</taxon>
        <taxon>Flavobacteriia</taxon>
        <taxon>Flavobacteriales</taxon>
        <taxon>Flavobacteriaceae</taxon>
        <taxon>Flavobacterium</taxon>
    </lineage>
</organism>
<gene>
    <name evidence="1" type="ORF">J2W48_000470</name>
</gene>
<keyword evidence="2" id="KW-1185">Reference proteome</keyword>
<comment type="caution">
    <text evidence="1">The sequence shown here is derived from an EMBL/GenBank/DDBJ whole genome shotgun (WGS) entry which is preliminary data.</text>
</comment>
<accession>A0ABU1Y2V1</accession>
<dbReference type="EMBL" id="JAVDWQ010000001">
    <property type="protein sequence ID" value="MDR7208549.1"/>
    <property type="molecule type" value="Genomic_DNA"/>
</dbReference>
<protein>
    <submittedName>
        <fullName evidence="1">Uncharacterized protein</fullName>
    </submittedName>
</protein>
<proteinExistence type="predicted"/>
<dbReference type="Proteomes" id="UP001269081">
    <property type="component" value="Unassembled WGS sequence"/>
</dbReference>
<name>A0ABU1Y2V1_9FLAO</name>
<reference evidence="1 2" key="1">
    <citation type="submission" date="2023-07" db="EMBL/GenBank/DDBJ databases">
        <title>Sorghum-associated microbial communities from plants grown in Nebraska, USA.</title>
        <authorList>
            <person name="Schachtman D."/>
        </authorList>
    </citation>
    <scope>NUCLEOTIDE SEQUENCE [LARGE SCALE GENOMIC DNA]</scope>
    <source>
        <strain evidence="1 2">4129</strain>
    </source>
</reference>
<evidence type="ECO:0000313" key="2">
    <source>
        <dbReference type="Proteomes" id="UP001269081"/>
    </source>
</evidence>
<evidence type="ECO:0000313" key="1">
    <source>
        <dbReference type="EMBL" id="MDR7208549.1"/>
    </source>
</evidence>
<sequence length="60" mass="6597">MESCLKDDPANEDTDPPVVVVSPVVTPPFPRLVYADNYISISSWNSGVQWNLANVHDPTV</sequence>
<dbReference type="RefSeq" id="WP_310277461.1">
    <property type="nucleotide sequence ID" value="NZ_JAVDWQ010000001.1"/>
</dbReference>